<dbReference type="GO" id="GO:0043335">
    <property type="term" value="P:protein unfolding"/>
    <property type="evidence" value="ECO:0007669"/>
    <property type="project" value="TreeGrafter"/>
</dbReference>
<dbReference type="Gene3D" id="1.10.3120.10">
    <property type="entry name" value="Trigger factor, C-terminal domain"/>
    <property type="match status" value="1"/>
</dbReference>
<dbReference type="NCBIfam" id="TIGR00115">
    <property type="entry name" value="tig"/>
    <property type="match status" value="1"/>
</dbReference>
<dbReference type="Pfam" id="PF00254">
    <property type="entry name" value="FKBP_C"/>
    <property type="match status" value="1"/>
</dbReference>
<accession>E4L7N6</accession>
<dbReference type="InterPro" id="IPR027304">
    <property type="entry name" value="Trigger_fact/SurA_dom_sf"/>
</dbReference>
<dbReference type="InterPro" id="IPR011112">
    <property type="entry name" value="Rho-like_N"/>
</dbReference>
<dbReference type="InterPro" id="IPR037041">
    <property type="entry name" value="Trigger_fac_C_sf"/>
</dbReference>
<evidence type="ECO:0000256" key="7">
    <source>
        <dbReference type="ARBA" id="ARBA00023186"/>
    </source>
</evidence>
<dbReference type="Pfam" id="PF07498">
    <property type="entry name" value="Rho_N"/>
    <property type="match status" value="1"/>
</dbReference>
<dbReference type="GO" id="GO:0006353">
    <property type="term" value="P:DNA-templated transcription termination"/>
    <property type="evidence" value="ECO:0007669"/>
    <property type="project" value="InterPro"/>
</dbReference>
<dbReference type="GO" id="GO:0051083">
    <property type="term" value="P:'de novo' cotranslational protein folding"/>
    <property type="evidence" value="ECO:0007669"/>
    <property type="project" value="TreeGrafter"/>
</dbReference>
<evidence type="ECO:0000256" key="11">
    <source>
        <dbReference type="ARBA" id="ARBA00029986"/>
    </source>
</evidence>
<evidence type="ECO:0000256" key="3">
    <source>
        <dbReference type="ARBA" id="ARBA00013194"/>
    </source>
</evidence>
<keyword evidence="8 12" id="KW-0413">Isomerase</keyword>
<comment type="function">
    <text evidence="10 12">Involved in protein export. Acts as a chaperone by maintaining the newly synthesized protein in an open conformation. Functions as a peptidyl-prolyl cis-trans isomerase.</text>
</comment>
<dbReference type="InterPro" id="IPR001179">
    <property type="entry name" value="PPIase_FKBP_dom"/>
</dbReference>
<dbReference type="HAMAP" id="MF_00303">
    <property type="entry name" value="Trigger_factor_Tig"/>
    <property type="match status" value="1"/>
</dbReference>
<keyword evidence="7 12" id="KW-0143">Chaperone</keyword>
<comment type="similarity">
    <text evidence="2 12 14">Belongs to the FKBP-type PPIase family. Tig subfamily.</text>
</comment>
<dbReference type="Gene3D" id="3.10.50.40">
    <property type="match status" value="1"/>
</dbReference>
<dbReference type="PANTHER" id="PTHR30560:SF3">
    <property type="entry name" value="TRIGGER FACTOR-LIKE PROTEIN TIG, CHLOROPLASTIC"/>
    <property type="match status" value="1"/>
</dbReference>
<keyword evidence="9 12" id="KW-0131">Cell cycle</keyword>
<evidence type="ECO:0000256" key="10">
    <source>
        <dbReference type="ARBA" id="ARBA00024849"/>
    </source>
</evidence>
<evidence type="ECO:0000256" key="8">
    <source>
        <dbReference type="ARBA" id="ARBA00023235"/>
    </source>
</evidence>
<keyword evidence="15" id="KW-0175">Coiled coil</keyword>
<evidence type="ECO:0000259" key="16">
    <source>
        <dbReference type="PROSITE" id="PS50059"/>
    </source>
</evidence>
<proteinExistence type="inferred from homology"/>
<evidence type="ECO:0000313" key="18">
    <source>
        <dbReference type="Proteomes" id="UP000004594"/>
    </source>
</evidence>
<dbReference type="PROSITE" id="PS50059">
    <property type="entry name" value="FKBP_PPIASE"/>
    <property type="match status" value="1"/>
</dbReference>
<feature type="domain" description="PPIase FKBP-type" evidence="16">
    <location>
        <begin position="164"/>
        <end position="249"/>
    </location>
</feature>
<dbReference type="InterPro" id="IPR005215">
    <property type="entry name" value="Trig_fac"/>
</dbReference>
<dbReference type="SUPFAM" id="SSF54534">
    <property type="entry name" value="FKBP-like"/>
    <property type="match status" value="1"/>
</dbReference>
<dbReference type="Pfam" id="PF05698">
    <property type="entry name" value="Trigger_C"/>
    <property type="match status" value="1"/>
</dbReference>
<protein>
    <recommendedName>
        <fullName evidence="4 12">Trigger factor</fullName>
        <shortName evidence="12">TF</shortName>
        <ecNumber evidence="3 12">5.2.1.8</ecNumber>
    </recommendedName>
    <alternativeName>
        <fullName evidence="11 12">PPIase</fullName>
    </alternativeName>
</protein>
<evidence type="ECO:0000256" key="13">
    <source>
        <dbReference type="PROSITE-ProRule" id="PRU00277"/>
    </source>
</evidence>
<dbReference type="PANTHER" id="PTHR30560">
    <property type="entry name" value="TRIGGER FACTOR CHAPERONE AND PEPTIDYL-PROLYL CIS/TRANS ISOMERASE"/>
    <property type="match status" value="1"/>
</dbReference>
<feature type="coiled-coil region" evidence="15">
    <location>
        <begin position="425"/>
        <end position="456"/>
    </location>
</feature>
<dbReference type="RefSeq" id="WP_007554047.1">
    <property type="nucleotide sequence ID" value="NZ_AENT01000007.1"/>
</dbReference>
<dbReference type="GO" id="GO:0003755">
    <property type="term" value="F:peptidyl-prolyl cis-trans isomerase activity"/>
    <property type="evidence" value="ECO:0007669"/>
    <property type="project" value="UniProtKB-UniRule"/>
</dbReference>
<dbReference type="GO" id="GO:0051301">
    <property type="term" value="P:cell division"/>
    <property type="evidence" value="ECO:0007669"/>
    <property type="project" value="UniProtKB-KW"/>
</dbReference>
<evidence type="ECO:0000256" key="2">
    <source>
        <dbReference type="ARBA" id="ARBA00005464"/>
    </source>
</evidence>
<dbReference type="GO" id="GO:0005737">
    <property type="term" value="C:cytoplasm"/>
    <property type="evidence" value="ECO:0007669"/>
    <property type="project" value="UniProtKB-SubCell"/>
</dbReference>
<organism evidence="17 18">
    <name type="scientific">Dialister micraerophilus UPII 345-E</name>
    <dbReference type="NCBI Taxonomy" id="910314"/>
    <lineage>
        <taxon>Bacteria</taxon>
        <taxon>Bacillati</taxon>
        <taxon>Bacillota</taxon>
        <taxon>Negativicutes</taxon>
        <taxon>Veillonellales</taxon>
        <taxon>Veillonellaceae</taxon>
        <taxon>Dialister</taxon>
    </lineage>
</organism>
<dbReference type="SUPFAM" id="SSF109998">
    <property type="entry name" value="Triger factor/SurA peptide-binding domain-like"/>
    <property type="match status" value="1"/>
</dbReference>
<sequence length="488" mass="54848">MKVKVEALDQHKVSLHIEVEAEAVVKGFKQAVSRISNRVNVPGFRKGKAPRKTLEMRFGKAIVAAEAQDIVINKAMNEALAENKLVPVTQPDIKADVFSEKEGATFTATFVKQPEVKLGEYKGLEVEKHDVKITDEQVEEQLKMAAQQSARLKAVPEGSEVEKGDYVFIDFKGTVDGKPFEGGEGKGYPLEIGSNSFIPGFEDQLKGHKAGDDVTVKVKFPKPYFKAELENKDAEFAVHINDVKRKEVPELNDEFAKSVGKFETIKDLRDSLKQQMQLQAVQQAEDMYRQALVEKAVANSEVDIPKEMIDQRIDEIISEMKLNMQARNLDFDTYLKNVNKTEEEFRKQYEENAAKEVRQSLVLGAIADKEKLTVTDNDLSMEVYFMAQQFNAEPKDVVNIIKEENRVGMLVNNVRRKKAAAFIFGEAKKDEVKEVKEVKEEKKEKAESNLASKTVKELKAYAEEKGIALDSRAKKAEIIAAIEAAEAK</sequence>
<evidence type="ECO:0000256" key="15">
    <source>
        <dbReference type="SAM" id="Coils"/>
    </source>
</evidence>
<dbReference type="InterPro" id="IPR046357">
    <property type="entry name" value="PPIase_dom_sf"/>
</dbReference>
<name>E4L7N6_9FIRM</name>
<comment type="caution">
    <text evidence="17">The sequence shown here is derived from an EMBL/GenBank/DDBJ whole genome shotgun (WGS) entry which is preliminary data.</text>
</comment>
<evidence type="ECO:0000256" key="5">
    <source>
        <dbReference type="ARBA" id="ARBA00022618"/>
    </source>
</evidence>
<evidence type="ECO:0000256" key="9">
    <source>
        <dbReference type="ARBA" id="ARBA00023306"/>
    </source>
</evidence>
<comment type="domain">
    <text evidence="12">Consists of 3 domains; the N-terminus binds the ribosome, the middle domain has PPIase activity, while the C-terminus has intrinsic chaperone activity on its own.</text>
</comment>
<dbReference type="FunFam" id="3.10.50.40:FF:000001">
    <property type="entry name" value="Trigger factor"/>
    <property type="match status" value="1"/>
</dbReference>
<dbReference type="PIRSF" id="PIRSF003095">
    <property type="entry name" value="Trigger_factor"/>
    <property type="match status" value="1"/>
</dbReference>
<dbReference type="Gene3D" id="3.30.70.1050">
    <property type="entry name" value="Trigger factor ribosome-binding domain"/>
    <property type="match status" value="1"/>
</dbReference>
<reference evidence="17 18" key="1">
    <citation type="submission" date="2010-11" db="EMBL/GenBank/DDBJ databases">
        <authorList>
            <person name="Durkin A.S."/>
            <person name="Madupu R."/>
            <person name="Torralba M."/>
            <person name="Gillis M."/>
            <person name="Methe B."/>
            <person name="Sutton G."/>
            <person name="Nelson K.E."/>
        </authorList>
    </citation>
    <scope>NUCLEOTIDE SEQUENCE [LARGE SCALE GENOMIC DNA]</scope>
    <source>
        <strain evidence="17 18">UPII 345-E</strain>
    </source>
</reference>
<evidence type="ECO:0000256" key="1">
    <source>
        <dbReference type="ARBA" id="ARBA00000971"/>
    </source>
</evidence>
<evidence type="ECO:0000256" key="14">
    <source>
        <dbReference type="RuleBase" id="RU003914"/>
    </source>
</evidence>
<dbReference type="OrthoDB" id="9767721at2"/>
<evidence type="ECO:0000256" key="4">
    <source>
        <dbReference type="ARBA" id="ARBA00016902"/>
    </source>
</evidence>
<dbReference type="InterPro" id="IPR008881">
    <property type="entry name" value="Trigger_fac_ribosome-bd_bac"/>
</dbReference>
<evidence type="ECO:0000313" key="17">
    <source>
        <dbReference type="EMBL" id="EFR43213.1"/>
    </source>
</evidence>
<dbReference type="SUPFAM" id="SSF102735">
    <property type="entry name" value="Trigger factor ribosome-binding domain"/>
    <property type="match status" value="1"/>
</dbReference>
<gene>
    <name evidence="12 17" type="primary">tig</name>
    <name evidence="17" type="ORF">HMPREF9220_0042</name>
</gene>
<evidence type="ECO:0000256" key="6">
    <source>
        <dbReference type="ARBA" id="ARBA00023110"/>
    </source>
</evidence>
<dbReference type="EC" id="5.2.1.8" evidence="3 12"/>
<dbReference type="Pfam" id="PF05697">
    <property type="entry name" value="Trigger_N"/>
    <property type="match status" value="1"/>
</dbReference>
<dbReference type="Proteomes" id="UP000004594">
    <property type="component" value="Unassembled WGS sequence"/>
</dbReference>
<dbReference type="EMBL" id="AENT01000007">
    <property type="protein sequence ID" value="EFR43213.1"/>
    <property type="molecule type" value="Genomic_DNA"/>
</dbReference>
<dbReference type="GO" id="GO:0043022">
    <property type="term" value="F:ribosome binding"/>
    <property type="evidence" value="ECO:0007669"/>
    <property type="project" value="TreeGrafter"/>
</dbReference>
<keyword evidence="5 12" id="KW-0132">Cell division</keyword>
<comment type="catalytic activity">
    <reaction evidence="1 12 13">
        <text>[protein]-peptidylproline (omega=180) = [protein]-peptidylproline (omega=0)</text>
        <dbReference type="Rhea" id="RHEA:16237"/>
        <dbReference type="Rhea" id="RHEA-COMP:10747"/>
        <dbReference type="Rhea" id="RHEA-COMP:10748"/>
        <dbReference type="ChEBI" id="CHEBI:83833"/>
        <dbReference type="ChEBI" id="CHEBI:83834"/>
        <dbReference type="EC" id="5.2.1.8"/>
    </reaction>
</comment>
<dbReference type="GO" id="GO:0015031">
    <property type="term" value="P:protein transport"/>
    <property type="evidence" value="ECO:0007669"/>
    <property type="project" value="UniProtKB-UniRule"/>
</dbReference>
<comment type="subcellular location">
    <subcellularLocation>
        <location evidence="12">Cytoplasm</location>
    </subcellularLocation>
    <text evidence="12">About half TF is bound to the ribosome near the polypeptide exit tunnel while the other half is free in the cytoplasm.</text>
</comment>
<dbReference type="InterPro" id="IPR036611">
    <property type="entry name" value="Trigger_fac_ribosome-bd_sf"/>
</dbReference>
<keyword evidence="12" id="KW-0963">Cytoplasm</keyword>
<evidence type="ECO:0000256" key="12">
    <source>
        <dbReference type="HAMAP-Rule" id="MF_00303"/>
    </source>
</evidence>
<dbReference type="AlphaFoldDB" id="E4L7N6"/>
<keyword evidence="6 12" id="KW-0697">Rotamase</keyword>
<dbReference type="eggNOG" id="COG0544">
    <property type="taxonomic scope" value="Bacteria"/>
</dbReference>
<dbReference type="GO" id="GO:0044183">
    <property type="term" value="F:protein folding chaperone"/>
    <property type="evidence" value="ECO:0007669"/>
    <property type="project" value="TreeGrafter"/>
</dbReference>
<dbReference type="InterPro" id="IPR008880">
    <property type="entry name" value="Trigger_fac_C"/>
</dbReference>